<gene>
    <name evidence="1" type="ORF">DFR59_104241</name>
</gene>
<keyword evidence="2" id="KW-1185">Reference proteome</keyword>
<reference evidence="1 2" key="1">
    <citation type="submission" date="2018-07" db="EMBL/GenBank/DDBJ databases">
        <title>Genomic Encyclopedia of Type Strains, Phase IV (KMG-IV): sequencing the most valuable type-strain genomes for metagenomic binning, comparative biology and taxonomic classification.</title>
        <authorList>
            <person name="Goeker M."/>
        </authorList>
    </citation>
    <scope>NUCLEOTIDE SEQUENCE [LARGE SCALE GENOMIC DNA]</scope>
    <source>
        <strain evidence="1 2">DSM 25281</strain>
    </source>
</reference>
<accession>A0A370GIZ0</accession>
<dbReference type="EMBL" id="QQAY01000004">
    <property type="protein sequence ID" value="RDI43186.1"/>
    <property type="molecule type" value="Genomic_DNA"/>
</dbReference>
<protein>
    <submittedName>
        <fullName evidence="1">Uncharacterized protein (DUF2164 family)</fullName>
    </submittedName>
</protein>
<dbReference type="OrthoDB" id="573733at2"/>
<dbReference type="Proteomes" id="UP000255326">
    <property type="component" value="Unassembled WGS sequence"/>
</dbReference>
<dbReference type="Pfam" id="PF09932">
    <property type="entry name" value="DUF2164"/>
    <property type="match status" value="1"/>
</dbReference>
<evidence type="ECO:0000313" key="1">
    <source>
        <dbReference type="EMBL" id="RDI43186.1"/>
    </source>
</evidence>
<name>A0A370GIZ0_9BACI</name>
<comment type="caution">
    <text evidence="1">The sequence shown here is derived from an EMBL/GenBank/DDBJ whole genome shotgun (WGS) entry which is preliminary data.</text>
</comment>
<dbReference type="AlphaFoldDB" id="A0A370GIZ0"/>
<proteinExistence type="predicted"/>
<dbReference type="InterPro" id="IPR018680">
    <property type="entry name" value="DUF2164"/>
</dbReference>
<sequence>MIDIKISREEKQMLLGKIQTYFYQDRGEEIGDLAAENLYHFFLNELGPSIYNQGIEDSKKMVIQKMENVDEDLEALKRMPKR</sequence>
<dbReference type="RefSeq" id="WP_114745484.1">
    <property type="nucleotide sequence ID" value="NZ_CP158866.1"/>
</dbReference>
<organism evidence="1 2">
    <name type="scientific">Falsibacillus pallidus</name>
    <dbReference type="NCBI Taxonomy" id="493781"/>
    <lineage>
        <taxon>Bacteria</taxon>
        <taxon>Bacillati</taxon>
        <taxon>Bacillota</taxon>
        <taxon>Bacilli</taxon>
        <taxon>Bacillales</taxon>
        <taxon>Bacillaceae</taxon>
        <taxon>Falsibacillus</taxon>
    </lineage>
</organism>
<evidence type="ECO:0000313" key="2">
    <source>
        <dbReference type="Proteomes" id="UP000255326"/>
    </source>
</evidence>